<dbReference type="Proteomes" id="UP000578077">
    <property type="component" value="Unassembled WGS sequence"/>
</dbReference>
<feature type="region of interest" description="Disordered" evidence="1">
    <location>
        <begin position="141"/>
        <end position="162"/>
    </location>
</feature>
<proteinExistence type="predicted"/>
<comment type="caution">
    <text evidence="2">The sequence shown here is derived from an EMBL/GenBank/DDBJ whole genome shotgun (WGS) entry which is preliminary data.</text>
</comment>
<evidence type="ECO:0000313" key="2">
    <source>
        <dbReference type="EMBL" id="MBB5998255.1"/>
    </source>
</evidence>
<feature type="region of interest" description="Disordered" evidence="1">
    <location>
        <begin position="1"/>
        <end position="49"/>
    </location>
</feature>
<evidence type="ECO:0000256" key="1">
    <source>
        <dbReference type="SAM" id="MobiDB-lite"/>
    </source>
</evidence>
<sequence>MPDRIERPQRRIVGPWAESSGRRSRRAARTRPYVRRLPSTPQPKPYEVAPRAALVRPYVLAERPQWQEPSEAAPPPAPVRPYVRAAARDHAQHGAEASRLGIAVLADIANTQAATRNPAGDTLDDVRAALSGPLRKLIAQRPDLGHSASAAGAEHTLAGVQS</sequence>
<dbReference type="RefSeq" id="WP_184634367.1">
    <property type="nucleotide sequence ID" value="NZ_BAABKT010000037.1"/>
</dbReference>
<gene>
    <name evidence="2" type="ORF">HNR25_002006</name>
</gene>
<protein>
    <submittedName>
        <fullName evidence="2">Uncharacterized protein</fullName>
    </submittedName>
</protein>
<organism evidence="2 3">
    <name type="scientific">Streptomonospora salina</name>
    <dbReference type="NCBI Taxonomy" id="104205"/>
    <lineage>
        <taxon>Bacteria</taxon>
        <taxon>Bacillati</taxon>
        <taxon>Actinomycetota</taxon>
        <taxon>Actinomycetes</taxon>
        <taxon>Streptosporangiales</taxon>
        <taxon>Nocardiopsidaceae</taxon>
        <taxon>Streptomonospora</taxon>
    </lineage>
</organism>
<dbReference type="EMBL" id="JACHLY010000001">
    <property type="protein sequence ID" value="MBB5998255.1"/>
    <property type="molecule type" value="Genomic_DNA"/>
</dbReference>
<reference evidence="2 3" key="1">
    <citation type="submission" date="2020-08" db="EMBL/GenBank/DDBJ databases">
        <title>Sequencing the genomes of 1000 actinobacteria strains.</title>
        <authorList>
            <person name="Klenk H.-P."/>
        </authorList>
    </citation>
    <scope>NUCLEOTIDE SEQUENCE [LARGE SCALE GENOMIC DNA]</scope>
    <source>
        <strain evidence="2 3">DSM 44593</strain>
    </source>
</reference>
<feature type="compositionally biased region" description="Basic residues" evidence="1">
    <location>
        <begin position="22"/>
        <end position="34"/>
    </location>
</feature>
<name>A0A841E540_9ACTN</name>
<evidence type="ECO:0000313" key="3">
    <source>
        <dbReference type="Proteomes" id="UP000578077"/>
    </source>
</evidence>
<keyword evidence="3" id="KW-1185">Reference proteome</keyword>
<accession>A0A841E540</accession>
<dbReference type="AlphaFoldDB" id="A0A841E540"/>